<keyword evidence="2" id="KW-1185">Reference proteome</keyword>
<protein>
    <submittedName>
        <fullName evidence="1">Uncharacterized protein</fullName>
    </submittedName>
</protein>
<dbReference type="EMBL" id="WWCK01000001">
    <property type="protein sequence ID" value="MYM65453.1"/>
    <property type="molecule type" value="Genomic_DNA"/>
</dbReference>
<name>A0A7X4KAN1_9BURK</name>
<accession>A0A7X4KAN1</accession>
<dbReference type="AlphaFoldDB" id="A0A7X4KAN1"/>
<dbReference type="RefSeq" id="WP_161012063.1">
    <property type="nucleotide sequence ID" value="NZ_WWCK01000001.1"/>
</dbReference>
<organism evidence="1 2">
    <name type="scientific">Duganella rivi</name>
    <dbReference type="NCBI Taxonomy" id="2666083"/>
    <lineage>
        <taxon>Bacteria</taxon>
        <taxon>Pseudomonadati</taxon>
        <taxon>Pseudomonadota</taxon>
        <taxon>Betaproteobacteria</taxon>
        <taxon>Burkholderiales</taxon>
        <taxon>Oxalobacteraceae</taxon>
        <taxon>Telluria group</taxon>
        <taxon>Duganella</taxon>
    </lineage>
</organism>
<gene>
    <name evidence="1" type="ORF">GTP45_01220</name>
</gene>
<dbReference type="Proteomes" id="UP000450012">
    <property type="component" value="Unassembled WGS sequence"/>
</dbReference>
<evidence type="ECO:0000313" key="2">
    <source>
        <dbReference type="Proteomes" id="UP000450012"/>
    </source>
</evidence>
<proteinExistence type="predicted"/>
<comment type="caution">
    <text evidence="1">The sequence shown here is derived from an EMBL/GenBank/DDBJ whole genome shotgun (WGS) entry which is preliminary data.</text>
</comment>
<sequence length="176" mass="18896">MNMLELIKPLTRIEIADLIATAFPPTRPPRSEAYRLGVEKALETASSGTMLPDLYEAGTVAYDAFHAGADEGRAIWARHIATKANLPHRQLAPANAPDLLAAELIHASAIITSFVAHVTPEQLGSVRAELELAGVIRKTGTISRAVERTAVLVQTGFLFKPEHNSPVLTKSAIATQ</sequence>
<reference evidence="1 2" key="1">
    <citation type="submission" date="2019-12" db="EMBL/GenBank/DDBJ databases">
        <title>Novel species isolated from a subtropical stream in China.</title>
        <authorList>
            <person name="Lu H."/>
        </authorList>
    </citation>
    <scope>NUCLEOTIDE SEQUENCE [LARGE SCALE GENOMIC DNA]</scope>
    <source>
        <strain evidence="1 2">FT55W</strain>
    </source>
</reference>
<evidence type="ECO:0000313" key="1">
    <source>
        <dbReference type="EMBL" id="MYM65453.1"/>
    </source>
</evidence>